<dbReference type="InterPro" id="IPR007553">
    <property type="entry name" value="2-thiour_desulf"/>
</dbReference>
<dbReference type="InterPro" id="IPR017087">
    <property type="entry name" value="UCP037004"/>
</dbReference>
<proteinExistence type="predicted"/>
<dbReference type="PANTHER" id="PTHR30087">
    <property type="entry name" value="INNER MEMBRANE PROTEIN"/>
    <property type="match status" value="1"/>
</dbReference>
<name>A0A1M5V4I8_9CLOT</name>
<dbReference type="STRING" id="1121316.SAMN02745207_02063"/>
<gene>
    <name evidence="2" type="ORF">SAMN02745207_02063</name>
</gene>
<evidence type="ECO:0000313" key="3">
    <source>
        <dbReference type="Proteomes" id="UP000184447"/>
    </source>
</evidence>
<dbReference type="EMBL" id="FQXM01000010">
    <property type="protein sequence ID" value="SHH70004.1"/>
    <property type="molecule type" value="Genomic_DNA"/>
</dbReference>
<evidence type="ECO:0000313" key="2">
    <source>
        <dbReference type="EMBL" id="SHH70004.1"/>
    </source>
</evidence>
<organism evidence="2 3">
    <name type="scientific">Clostridium grantii DSM 8605</name>
    <dbReference type="NCBI Taxonomy" id="1121316"/>
    <lineage>
        <taxon>Bacteria</taxon>
        <taxon>Bacillati</taxon>
        <taxon>Bacillota</taxon>
        <taxon>Clostridia</taxon>
        <taxon>Eubacteriales</taxon>
        <taxon>Clostridiaceae</taxon>
        <taxon>Clostridium</taxon>
    </lineage>
</organism>
<dbReference type="RefSeq" id="WP_073338354.1">
    <property type="nucleotide sequence ID" value="NZ_FQXM01000010.1"/>
</dbReference>
<feature type="domain" description="DUF1722" evidence="1">
    <location>
        <begin position="195"/>
        <end position="311"/>
    </location>
</feature>
<dbReference type="Pfam" id="PF08349">
    <property type="entry name" value="DUF1722"/>
    <property type="match status" value="1"/>
</dbReference>
<dbReference type="InterPro" id="IPR013560">
    <property type="entry name" value="DUF1722"/>
</dbReference>
<protein>
    <submittedName>
        <fullName evidence="2">Uncharacterized conserved protein YbbK, DUF523 family</fullName>
    </submittedName>
</protein>
<dbReference type="PANTHER" id="PTHR30087:SF0">
    <property type="entry name" value="INNER MEMBRANE PROTEIN"/>
    <property type="match status" value="1"/>
</dbReference>
<dbReference type="Proteomes" id="UP000184447">
    <property type="component" value="Unassembled WGS sequence"/>
</dbReference>
<reference evidence="2 3" key="1">
    <citation type="submission" date="2016-11" db="EMBL/GenBank/DDBJ databases">
        <authorList>
            <person name="Jaros S."/>
            <person name="Januszkiewicz K."/>
            <person name="Wedrychowicz H."/>
        </authorList>
    </citation>
    <scope>NUCLEOTIDE SEQUENCE [LARGE SCALE GENOMIC DNA]</scope>
    <source>
        <strain evidence="2 3">DSM 8605</strain>
    </source>
</reference>
<dbReference type="AlphaFoldDB" id="A0A1M5V4I8"/>
<dbReference type="PIRSF" id="PIRSF037004">
    <property type="entry name" value="UCP037004"/>
    <property type="match status" value="1"/>
</dbReference>
<accession>A0A1M5V4I8</accession>
<dbReference type="OrthoDB" id="9797779at2"/>
<keyword evidence="3" id="KW-1185">Reference proteome</keyword>
<evidence type="ECO:0000259" key="1">
    <source>
        <dbReference type="Pfam" id="PF08349"/>
    </source>
</evidence>
<sequence length="324" mass="37250">MKEFIKPRVVISKCLEHDKCRYDGSMINNEFIEKLKEYVDFTPVCPEVEVGLPIPRQALRIILSENEEQSLVFSRTGEDITEKMQSFSNGFLDDLNKSEIDGFILKSRSPSCGMKDVKMYKTFGKAPSIPKKTKGIFAKQVLESFPDIVLEDEGRLSNYNIRESFLINIFTSAFFRKVKEEKNLNSLIKFHSENKYLLMALSQGKLKQLGKLVGNTEGKKIDQILEEYEPILYKALGTMLNTGRNVNMLLHLFGYFSKDLTTNEKGFFLEELEKYRNKKVPFSVPLSLIHSWVIRFGNEYLLKQTIFEAFPSELINVTDSGKGV</sequence>
<dbReference type="Pfam" id="PF04463">
    <property type="entry name" value="2-thiour_desulf"/>
    <property type="match status" value="1"/>
</dbReference>